<comment type="caution">
    <text evidence="2">The sequence shown here is derived from an EMBL/GenBank/DDBJ whole genome shotgun (WGS) entry which is preliminary data.</text>
</comment>
<evidence type="ECO:0000256" key="1">
    <source>
        <dbReference type="SAM" id="MobiDB-lite"/>
    </source>
</evidence>
<sequence>MCNDLDDVGTLLEPPAEEQPADLISCSSMVNESPNNAAAVVSGSLLMEQSNHPARRHGAEGDELGVEEPDVPFLVVRKRITCRRPRPVVDAITLEELIAEADQTADAGIPLHAIKREFLNDFVSLETRMATVAQNERDMTLRDVNAIGNRSIEQLSVQDVVEAVWHLARYLETMPTSLISADVCGGVLGIIEMDASAEEREDALANLVISIPRDDYVVLKAVIGHARRLAELSPYEMVRGLSSTISHLTFPTPNDANLKRPPASSQREDWETAVAAAAAAIEESQVMQKQQDGDGSVQKRRASMIVQMASEKQLQELAARVVASVEGEGAVGSRDVEGVVATHGGDNGTSETAQQDTRRASLSVPGFRNDFPSATPFVLPPSPTPRRLGTKRTSETIHEEAGSSDEEGRVSEVVLEVSENEEEDVKLEKKDIPTAIFAQEAVLPAAGVAMQIMIEYYADFFHTM</sequence>
<dbReference type="EMBL" id="JADGJD010000170">
    <property type="protein sequence ID" value="KAJ3053918.1"/>
    <property type="molecule type" value="Genomic_DNA"/>
</dbReference>
<dbReference type="Proteomes" id="UP001212841">
    <property type="component" value="Unassembled WGS sequence"/>
</dbReference>
<dbReference type="AlphaFoldDB" id="A0AAD5X7K5"/>
<feature type="region of interest" description="Disordered" evidence="1">
    <location>
        <begin position="339"/>
        <end position="409"/>
    </location>
</feature>
<reference evidence="2" key="1">
    <citation type="submission" date="2020-05" db="EMBL/GenBank/DDBJ databases">
        <title>Phylogenomic resolution of chytrid fungi.</title>
        <authorList>
            <person name="Stajich J.E."/>
            <person name="Amses K."/>
            <person name="Simmons R."/>
            <person name="Seto K."/>
            <person name="Myers J."/>
            <person name="Bonds A."/>
            <person name="Quandt C.A."/>
            <person name="Barry K."/>
            <person name="Liu P."/>
            <person name="Grigoriev I."/>
            <person name="Longcore J.E."/>
            <person name="James T.Y."/>
        </authorList>
    </citation>
    <scope>NUCLEOTIDE SEQUENCE</scope>
    <source>
        <strain evidence="2">JEL0318</strain>
    </source>
</reference>
<evidence type="ECO:0000313" key="2">
    <source>
        <dbReference type="EMBL" id="KAJ3053918.1"/>
    </source>
</evidence>
<feature type="compositionally biased region" description="Basic and acidic residues" evidence="1">
    <location>
        <begin position="392"/>
        <end position="409"/>
    </location>
</feature>
<protein>
    <submittedName>
        <fullName evidence="2">Uncharacterized protein</fullName>
    </submittedName>
</protein>
<organism evidence="2 3">
    <name type="scientific">Rhizophlyctis rosea</name>
    <dbReference type="NCBI Taxonomy" id="64517"/>
    <lineage>
        <taxon>Eukaryota</taxon>
        <taxon>Fungi</taxon>
        <taxon>Fungi incertae sedis</taxon>
        <taxon>Chytridiomycota</taxon>
        <taxon>Chytridiomycota incertae sedis</taxon>
        <taxon>Chytridiomycetes</taxon>
        <taxon>Rhizophlyctidales</taxon>
        <taxon>Rhizophlyctidaceae</taxon>
        <taxon>Rhizophlyctis</taxon>
    </lineage>
</organism>
<accession>A0AAD5X7K5</accession>
<dbReference type="SUPFAM" id="SSF48350">
    <property type="entry name" value="GTPase activation domain, GAP"/>
    <property type="match status" value="1"/>
</dbReference>
<name>A0AAD5X7K5_9FUNG</name>
<keyword evidence="3" id="KW-1185">Reference proteome</keyword>
<gene>
    <name evidence="2" type="ORF">HK097_003068</name>
</gene>
<evidence type="ECO:0000313" key="3">
    <source>
        <dbReference type="Proteomes" id="UP001212841"/>
    </source>
</evidence>
<proteinExistence type="predicted"/>
<dbReference type="InterPro" id="IPR008936">
    <property type="entry name" value="Rho_GTPase_activation_prot"/>
</dbReference>